<feature type="domain" description="C2H2-type" evidence="1">
    <location>
        <begin position="357"/>
        <end position="380"/>
    </location>
</feature>
<feature type="domain" description="C2H2-type" evidence="1">
    <location>
        <begin position="179"/>
        <end position="204"/>
    </location>
</feature>
<dbReference type="Proteomes" id="UP000325440">
    <property type="component" value="Unassembled WGS sequence"/>
</dbReference>
<protein>
    <submittedName>
        <fullName evidence="2">Zinc finger C2H2-type</fullName>
    </submittedName>
</protein>
<dbReference type="SMART" id="SM00355">
    <property type="entry name" value="ZnF_C2H2"/>
    <property type="match status" value="5"/>
</dbReference>
<proteinExistence type="predicted"/>
<gene>
    <name evidence="2" type="ORF">CINCED_3A011619</name>
</gene>
<name>A0A5E4M072_9HEMI</name>
<feature type="domain" description="C2H2-type" evidence="1">
    <location>
        <begin position="263"/>
        <end position="288"/>
    </location>
</feature>
<evidence type="ECO:0000313" key="2">
    <source>
        <dbReference type="EMBL" id="VVC24920.1"/>
    </source>
</evidence>
<feature type="domain" description="C2H2-type" evidence="1">
    <location>
        <begin position="142"/>
        <end position="166"/>
    </location>
</feature>
<dbReference type="InterPro" id="IPR013087">
    <property type="entry name" value="Znf_C2H2_type"/>
</dbReference>
<dbReference type="AlphaFoldDB" id="A0A5E4M072"/>
<dbReference type="OrthoDB" id="6617479at2759"/>
<keyword evidence="3" id="KW-1185">Reference proteome</keyword>
<organism evidence="2 3">
    <name type="scientific">Cinara cedri</name>
    <dbReference type="NCBI Taxonomy" id="506608"/>
    <lineage>
        <taxon>Eukaryota</taxon>
        <taxon>Metazoa</taxon>
        <taxon>Ecdysozoa</taxon>
        <taxon>Arthropoda</taxon>
        <taxon>Hexapoda</taxon>
        <taxon>Insecta</taxon>
        <taxon>Pterygota</taxon>
        <taxon>Neoptera</taxon>
        <taxon>Paraneoptera</taxon>
        <taxon>Hemiptera</taxon>
        <taxon>Sternorrhyncha</taxon>
        <taxon>Aphidomorpha</taxon>
        <taxon>Aphidoidea</taxon>
        <taxon>Aphididae</taxon>
        <taxon>Lachninae</taxon>
        <taxon>Cinara</taxon>
    </lineage>
</organism>
<evidence type="ECO:0000313" key="3">
    <source>
        <dbReference type="Proteomes" id="UP000325440"/>
    </source>
</evidence>
<reference evidence="2 3" key="1">
    <citation type="submission" date="2019-08" db="EMBL/GenBank/DDBJ databases">
        <authorList>
            <person name="Alioto T."/>
            <person name="Alioto T."/>
            <person name="Gomez Garrido J."/>
        </authorList>
    </citation>
    <scope>NUCLEOTIDE SEQUENCE [LARGE SCALE GENOMIC DNA]</scope>
</reference>
<sequence length="590" mass="68990">MVKMMLKILIQENVWLDKAKYADAERVYYEQLSKSNLHESSPIHFSKDSENADTLKIISNLINTFHKLETRVQKLEVLLELKNLTESKMSESNSRNTIKCKNCRICDKITIIHEHNDINKLLAKVQLWDTEIHNKYKNIDKFECLICSFKTNDFNEWKCHIISISHLAEYHMIQDTYSHVCDYKKCKVLLFGSEKSLCEHKANHSKKFLNTSLSIIMAKVMNRYISKKKPMYYCTHCRRFEEKPIHTTAELLNIKKKNNTIEYYCKYCRVTFVCSPEILDYHSLSVEHMTIKCLDQLFSEAKELPVNIVGQEESNKNLQNSNAVYSKQKYTEYFNHKLKLLKLLKINKDRILRTTSYYCNICDFITEEKYTWDFHNETVHADNINISMVFCTTCSMFISFNNFEEHNNTIEHSNLLKFLQSFNSLRKKPILPLNNTNSQNEQKKRNKTTNVLINNSGIFTSPPNNSLTTISTMLSGEPNVDLKIGELNTMIHGETSNCCAKLNDSFFLNPNEPTAEESDRKSIFVSSLCQKNVADLKRVEVLNEDKMYGEYVTQRLKYIENPTVKQHIKLEIDNIFFSSMKNDLLKSSNC</sequence>
<feature type="domain" description="C2H2-type" evidence="1">
    <location>
        <begin position="389"/>
        <end position="412"/>
    </location>
</feature>
<evidence type="ECO:0000259" key="1">
    <source>
        <dbReference type="SMART" id="SM00355"/>
    </source>
</evidence>
<dbReference type="EMBL" id="CABPRJ010000007">
    <property type="protein sequence ID" value="VVC24920.1"/>
    <property type="molecule type" value="Genomic_DNA"/>
</dbReference>
<accession>A0A5E4M072</accession>